<comment type="caution">
    <text evidence="2">The sequence shown here is derived from an EMBL/GenBank/DDBJ whole genome shotgun (WGS) entry which is preliminary data.</text>
</comment>
<evidence type="ECO:0000256" key="1">
    <source>
        <dbReference type="SAM" id="MobiDB-lite"/>
    </source>
</evidence>
<feature type="region of interest" description="Disordered" evidence="1">
    <location>
        <begin position="44"/>
        <end position="64"/>
    </location>
</feature>
<evidence type="ECO:0000313" key="2">
    <source>
        <dbReference type="EMBL" id="MBM9578971.1"/>
    </source>
</evidence>
<protein>
    <submittedName>
        <fullName evidence="2">Uncharacterized protein</fullName>
    </submittedName>
</protein>
<reference evidence="2 3" key="1">
    <citation type="submission" date="2021-02" db="EMBL/GenBank/DDBJ databases">
        <title>Leptospira ainlahdjerensis sp. nov., Leptospira ainazelensis sp. nov., Leptospira abararensis sp. nov. and Leptospira chreensis sp. nov., four new species isolated from water sources in Algeria.</title>
        <authorList>
            <person name="Amara Korba A."/>
            <person name="Kainiu M."/>
            <person name="Vincent A.T."/>
            <person name="Mariet J.-F."/>
            <person name="Veyrier F.J."/>
            <person name="Goarant C."/>
            <person name="Picardeau M."/>
        </authorList>
    </citation>
    <scope>NUCLEOTIDE SEQUENCE [LARGE SCALE GENOMIC DNA]</scope>
    <source>
        <strain evidence="2 3">201903070</strain>
    </source>
</reference>
<dbReference type="Proteomes" id="UP000724686">
    <property type="component" value="Unassembled WGS sequence"/>
</dbReference>
<accession>A0ABS2UF10</accession>
<sequence length="64" mass="7446">MRTFQVPGISNSGPEHWKTFWKNSTDFKNPTKILGESGLFHLGGKFGPTNRKQRRIGEFHPYRK</sequence>
<dbReference type="RefSeq" id="WP_205280945.1">
    <property type="nucleotide sequence ID" value="NZ_JAFFPU010000070.1"/>
</dbReference>
<dbReference type="EMBL" id="JAFFPU010000070">
    <property type="protein sequence ID" value="MBM9578971.1"/>
    <property type="molecule type" value="Genomic_DNA"/>
</dbReference>
<organism evidence="2 3">
    <name type="scientific">Leptospira ainlahdjerensis</name>
    <dbReference type="NCBI Taxonomy" id="2810033"/>
    <lineage>
        <taxon>Bacteria</taxon>
        <taxon>Pseudomonadati</taxon>
        <taxon>Spirochaetota</taxon>
        <taxon>Spirochaetia</taxon>
        <taxon>Leptospirales</taxon>
        <taxon>Leptospiraceae</taxon>
        <taxon>Leptospira</taxon>
    </lineage>
</organism>
<keyword evidence="3" id="KW-1185">Reference proteome</keyword>
<evidence type="ECO:0000313" key="3">
    <source>
        <dbReference type="Proteomes" id="UP000724686"/>
    </source>
</evidence>
<proteinExistence type="predicted"/>
<feature type="compositionally biased region" description="Basic and acidic residues" evidence="1">
    <location>
        <begin position="55"/>
        <end position="64"/>
    </location>
</feature>
<name>A0ABS2UF10_9LEPT</name>
<gene>
    <name evidence="2" type="ORF">JWG45_17635</name>
</gene>